<evidence type="ECO:0000256" key="2">
    <source>
        <dbReference type="SAM" id="Phobius"/>
    </source>
</evidence>
<evidence type="ECO:0000313" key="3">
    <source>
        <dbReference type="EMBL" id="GAB48989.1"/>
    </source>
</evidence>
<evidence type="ECO:0000313" key="4">
    <source>
        <dbReference type="Proteomes" id="UP000004367"/>
    </source>
</evidence>
<dbReference type="Proteomes" id="UP000004367">
    <property type="component" value="Unassembled WGS sequence"/>
</dbReference>
<sequence>MSADAHGSSRAATDTTSASGVQAPEAGPGRLFTLLYGTFAVGATSRAGVELATKFSAAPIAYTLSAFSAAVYVVGLVLLLRWGHRGSREAMRVLCLVELTGVLTVGTLSLVRPEWFPDNSVWSYYGAGYLLLPAILPILVLRWLARTRPDASATDHS</sequence>
<proteinExistence type="predicted"/>
<protein>
    <recommendedName>
        <fullName evidence="5">Integral membrane protein</fullName>
    </recommendedName>
</protein>
<feature type="compositionally biased region" description="Low complexity" evidence="1">
    <location>
        <begin position="8"/>
        <end position="19"/>
    </location>
</feature>
<feature type="transmembrane region" description="Helical" evidence="2">
    <location>
        <begin position="93"/>
        <end position="111"/>
    </location>
</feature>
<comment type="caution">
    <text evidence="3">The sequence shown here is derived from an EMBL/GenBank/DDBJ whole genome shotgun (WGS) entry which is preliminary data.</text>
</comment>
<name>H5UTD1_9MICO</name>
<feature type="region of interest" description="Disordered" evidence="1">
    <location>
        <begin position="1"/>
        <end position="24"/>
    </location>
</feature>
<keyword evidence="4" id="KW-1185">Reference proteome</keyword>
<dbReference type="STRING" id="1089455.MOPEL_094_00060"/>
<keyword evidence="2" id="KW-1133">Transmembrane helix</keyword>
<dbReference type="AlphaFoldDB" id="H5UTD1"/>
<keyword evidence="2" id="KW-0812">Transmembrane</keyword>
<reference evidence="3 4" key="1">
    <citation type="submission" date="2012-02" db="EMBL/GenBank/DDBJ databases">
        <title>Whole genome shotgun sequence of Mobilicoccus pelagius NBRC 104925.</title>
        <authorList>
            <person name="Yoshida Y."/>
            <person name="Hosoyama A."/>
            <person name="Tsuchikane K."/>
            <person name="Katsumata H."/>
            <person name="Yamazaki S."/>
            <person name="Fujita N."/>
        </authorList>
    </citation>
    <scope>NUCLEOTIDE SEQUENCE [LARGE SCALE GENOMIC DNA]</scope>
    <source>
        <strain evidence="3 4">NBRC 104925</strain>
    </source>
</reference>
<dbReference type="EMBL" id="BAFE01000071">
    <property type="protein sequence ID" value="GAB48989.1"/>
    <property type="molecule type" value="Genomic_DNA"/>
</dbReference>
<evidence type="ECO:0008006" key="5">
    <source>
        <dbReference type="Google" id="ProtNLM"/>
    </source>
</evidence>
<keyword evidence="2" id="KW-0472">Membrane</keyword>
<evidence type="ECO:0000256" key="1">
    <source>
        <dbReference type="SAM" id="MobiDB-lite"/>
    </source>
</evidence>
<dbReference type="RefSeq" id="WP_009482887.1">
    <property type="nucleotide sequence ID" value="NZ_BAFE01000071.1"/>
</dbReference>
<feature type="transmembrane region" description="Helical" evidence="2">
    <location>
        <begin position="123"/>
        <end position="144"/>
    </location>
</feature>
<dbReference type="eggNOG" id="ENOG5032RMD">
    <property type="taxonomic scope" value="Bacteria"/>
</dbReference>
<accession>H5UTD1</accession>
<feature type="transmembrane region" description="Helical" evidence="2">
    <location>
        <begin position="60"/>
        <end position="81"/>
    </location>
</feature>
<gene>
    <name evidence="3" type="ORF">MOPEL_094_00060</name>
</gene>
<organism evidence="3 4">
    <name type="scientific">Mobilicoccus pelagius NBRC 104925</name>
    <dbReference type="NCBI Taxonomy" id="1089455"/>
    <lineage>
        <taxon>Bacteria</taxon>
        <taxon>Bacillati</taxon>
        <taxon>Actinomycetota</taxon>
        <taxon>Actinomycetes</taxon>
        <taxon>Micrococcales</taxon>
        <taxon>Dermatophilaceae</taxon>
        <taxon>Mobilicoccus</taxon>
    </lineage>
</organism>